<dbReference type="Proteomes" id="UP000002384">
    <property type="component" value="Chromosome"/>
</dbReference>
<protein>
    <recommendedName>
        <fullName evidence="3">Type II toxin-antitoxin system ParD family antitoxin</fullName>
    </recommendedName>
</protein>
<dbReference type="Pfam" id="PF03693">
    <property type="entry name" value="ParD_antitoxin"/>
    <property type="match status" value="1"/>
</dbReference>
<sequence length="89" mass="10401">MNIILSPEQEKFIQSQIARGKYQNVQQVIKEALTILEIINQENDLKRLEELKEKIAMGLEDVKQGKVTDGELVFERLQERLRSEFGLEE</sequence>
<dbReference type="KEGG" id="cyc:PCC7424_1847"/>
<dbReference type="PANTHER" id="PTHR36582">
    <property type="entry name" value="ANTITOXIN PARD"/>
    <property type="match status" value="1"/>
</dbReference>
<dbReference type="NCBIfam" id="TIGR02606">
    <property type="entry name" value="antidote_CC2985"/>
    <property type="match status" value="1"/>
</dbReference>
<evidence type="ECO:0008006" key="3">
    <source>
        <dbReference type="Google" id="ProtNLM"/>
    </source>
</evidence>
<name>B7KCH4_GLOC7</name>
<dbReference type="InterPro" id="IPR022789">
    <property type="entry name" value="ParD"/>
</dbReference>
<dbReference type="eggNOG" id="COG3609">
    <property type="taxonomic scope" value="Bacteria"/>
</dbReference>
<dbReference type="PANTHER" id="PTHR36582:SF2">
    <property type="entry name" value="ANTITOXIN PARD"/>
    <property type="match status" value="1"/>
</dbReference>
<accession>B7KCH4</accession>
<dbReference type="HOGENOM" id="CLU_144805_6_1_3"/>
<dbReference type="OrthoDB" id="573411at2"/>
<evidence type="ECO:0000313" key="1">
    <source>
        <dbReference type="EMBL" id="ACK70279.1"/>
    </source>
</evidence>
<reference evidence="2" key="1">
    <citation type="journal article" date="2011" name="MBio">
        <title>Novel metabolic attributes of the genus Cyanothece, comprising a group of unicellular nitrogen-fixing Cyanobacteria.</title>
        <authorList>
            <person name="Bandyopadhyay A."/>
            <person name="Elvitigala T."/>
            <person name="Welsh E."/>
            <person name="Stockel J."/>
            <person name="Liberton M."/>
            <person name="Min H."/>
            <person name="Sherman L.A."/>
            <person name="Pakrasi H.B."/>
        </authorList>
    </citation>
    <scope>NUCLEOTIDE SEQUENCE [LARGE SCALE GENOMIC DNA]</scope>
    <source>
        <strain evidence="2">PCC 7424</strain>
    </source>
</reference>
<dbReference type="InterPro" id="IPR038296">
    <property type="entry name" value="ParD_sf"/>
</dbReference>
<gene>
    <name evidence="1" type="ordered locus">PCC7424_1847</name>
</gene>
<dbReference type="Gene3D" id="6.10.10.120">
    <property type="entry name" value="Antitoxin ParD1-like"/>
    <property type="match status" value="1"/>
</dbReference>
<dbReference type="RefSeq" id="WP_012599222.1">
    <property type="nucleotide sequence ID" value="NC_011729.1"/>
</dbReference>
<organism evidence="1 2">
    <name type="scientific">Gloeothece citriformis (strain PCC 7424)</name>
    <name type="common">Cyanothece sp. (strain PCC 7424)</name>
    <dbReference type="NCBI Taxonomy" id="65393"/>
    <lineage>
        <taxon>Bacteria</taxon>
        <taxon>Bacillati</taxon>
        <taxon>Cyanobacteriota</taxon>
        <taxon>Cyanophyceae</taxon>
        <taxon>Oscillatoriophycideae</taxon>
        <taxon>Chroococcales</taxon>
        <taxon>Aphanothecaceae</taxon>
        <taxon>Gloeothece</taxon>
        <taxon>Gloeothece citriformis</taxon>
    </lineage>
</organism>
<dbReference type="EMBL" id="CP001291">
    <property type="protein sequence ID" value="ACK70279.1"/>
    <property type="molecule type" value="Genomic_DNA"/>
</dbReference>
<dbReference type="AlphaFoldDB" id="B7KCH4"/>
<dbReference type="STRING" id="65393.PCC7424_1847"/>
<proteinExistence type="predicted"/>
<keyword evidence="2" id="KW-1185">Reference proteome</keyword>
<evidence type="ECO:0000313" key="2">
    <source>
        <dbReference type="Proteomes" id="UP000002384"/>
    </source>
</evidence>